<dbReference type="KEGG" id="vg:70080914"/>
<accession>A0A3G3M9W4</accession>
<evidence type="ECO:0000313" key="3">
    <source>
        <dbReference type="Proteomes" id="UP000280547"/>
    </source>
</evidence>
<feature type="compositionally biased region" description="Low complexity" evidence="1">
    <location>
        <begin position="59"/>
        <end position="72"/>
    </location>
</feature>
<reference evidence="2 3" key="1">
    <citation type="submission" date="2018-09" db="EMBL/GenBank/DDBJ databases">
        <authorList>
            <person name="Amanuel B.M."/>
            <person name="Anspach C.J."/>
            <person name="Chiquito R.J."/>
            <person name="Gales J.M."/>
            <person name="Hall T."/>
            <person name="Hotaki K."/>
            <person name="Lozano B."/>
            <person name="Mugisha B."/>
            <person name="Fogarty M.P."/>
            <person name="Leadon S.A."/>
            <person name="Molloy S.D."/>
            <person name="Garlena R.A."/>
            <person name="Russell D.A."/>
            <person name="Pope W.H."/>
            <person name="Jacobs-Sera D."/>
            <person name="Hatfull G.F."/>
        </authorList>
    </citation>
    <scope>NUCLEOTIDE SEQUENCE [LARGE SCALE GENOMIC DNA]</scope>
</reference>
<organism evidence="2 3">
    <name type="scientific">Gordonia phage Octobien14</name>
    <dbReference type="NCBI Taxonomy" id="2483673"/>
    <lineage>
        <taxon>Viruses</taxon>
        <taxon>Duplodnaviria</taxon>
        <taxon>Heunggongvirae</taxon>
        <taxon>Uroviricota</taxon>
        <taxon>Caudoviricetes</taxon>
        <taxon>Deeyouvirinae</taxon>
        <taxon>Octobienvirus</taxon>
        <taxon>Octobienvirus octobien14</taxon>
    </lineage>
</organism>
<dbReference type="GeneID" id="70080914"/>
<sequence>MSKETVKDEPTCIESYGDTCTGPVEYRFGYGLKGSYVRCLGHWEAYMDRMEGVRRRYPDTATPPADFDPTYAGESWDED</sequence>
<dbReference type="RefSeq" id="YP_010246370.1">
    <property type="nucleotide sequence ID" value="NC_060134.1"/>
</dbReference>
<keyword evidence="3" id="KW-1185">Reference proteome</keyword>
<name>A0A3G3M9W4_9CAUD</name>
<dbReference type="EMBL" id="MH976515">
    <property type="protein sequence ID" value="AYR03266.1"/>
    <property type="molecule type" value="Genomic_DNA"/>
</dbReference>
<evidence type="ECO:0000313" key="2">
    <source>
        <dbReference type="EMBL" id="AYR03266.1"/>
    </source>
</evidence>
<evidence type="ECO:0000256" key="1">
    <source>
        <dbReference type="SAM" id="MobiDB-lite"/>
    </source>
</evidence>
<feature type="region of interest" description="Disordered" evidence="1">
    <location>
        <begin position="57"/>
        <end position="79"/>
    </location>
</feature>
<dbReference type="Proteomes" id="UP000280547">
    <property type="component" value="Segment"/>
</dbReference>
<proteinExistence type="predicted"/>
<gene>
    <name evidence="2" type="primary">131</name>
    <name evidence="2" type="ORF">SEA_OCTOBIEN14_131</name>
</gene>
<protein>
    <submittedName>
        <fullName evidence="2">Uncharacterized protein</fullName>
    </submittedName>
</protein>